<reference evidence="1 2" key="1">
    <citation type="journal article" date="2013" name="Int. J. Syst. Evol. Microbiol.">
        <title>Kordia antarctica sp. nov., isolated from Antarctic seawater.</title>
        <authorList>
            <person name="Baek K."/>
            <person name="Choi A."/>
            <person name="Kang I."/>
            <person name="Lee K."/>
            <person name="Cho J.C."/>
        </authorList>
    </citation>
    <scope>NUCLEOTIDE SEQUENCE [LARGE SCALE GENOMIC DNA]</scope>
    <source>
        <strain evidence="1 2">IMCC3317</strain>
    </source>
</reference>
<dbReference type="EMBL" id="CP019288">
    <property type="protein sequence ID" value="QHI35940.1"/>
    <property type="molecule type" value="Genomic_DNA"/>
</dbReference>
<keyword evidence="2" id="KW-1185">Reference proteome</keyword>
<name>A0A7L4ZHC3_9FLAO</name>
<organism evidence="1 2">
    <name type="scientific">Kordia antarctica</name>
    <dbReference type="NCBI Taxonomy" id="1218801"/>
    <lineage>
        <taxon>Bacteria</taxon>
        <taxon>Pseudomonadati</taxon>
        <taxon>Bacteroidota</taxon>
        <taxon>Flavobacteriia</taxon>
        <taxon>Flavobacteriales</taxon>
        <taxon>Flavobacteriaceae</taxon>
        <taxon>Kordia</taxon>
    </lineage>
</organism>
<gene>
    <name evidence="1" type="ORF">IMCC3317_12880</name>
</gene>
<evidence type="ECO:0000313" key="1">
    <source>
        <dbReference type="EMBL" id="QHI35940.1"/>
    </source>
</evidence>
<dbReference type="OrthoDB" id="1201484at2"/>
<dbReference type="Proteomes" id="UP000464657">
    <property type="component" value="Chromosome"/>
</dbReference>
<evidence type="ECO:0000313" key="2">
    <source>
        <dbReference type="Proteomes" id="UP000464657"/>
    </source>
</evidence>
<dbReference type="KEGG" id="kan:IMCC3317_12880"/>
<accession>A0A7L4ZHC3</accession>
<proteinExistence type="predicted"/>
<dbReference type="AlphaFoldDB" id="A0A7L4ZHC3"/>
<sequence length="190" mass="22616">MEIIHKNIKRKRKWYAVFFKFCKKHKLFTYIPIAILTLSAYNLRIKNEGLVERIARLETINEALVSNMILYNRNFETFPMPIFQKLKRGDYFIAQYFNPAYVKLMGHNFGYNRYKYIGKTDYDYLPKSVADVYRNYDISVAFTGIPMKMKVAIKDSIGKPIKVEVMKWRHIRERDTLVYGMIILGSPMQL</sequence>
<dbReference type="RefSeq" id="WP_160128665.1">
    <property type="nucleotide sequence ID" value="NZ_CP019288.1"/>
</dbReference>
<protein>
    <submittedName>
        <fullName evidence="1">Uncharacterized protein</fullName>
    </submittedName>
</protein>